<evidence type="ECO:0000313" key="1">
    <source>
        <dbReference type="EMBL" id="OMH86198.1"/>
    </source>
</evidence>
<dbReference type="EMBL" id="LSSK01000010">
    <property type="protein sequence ID" value="OMH86198.1"/>
    <property type="molecule type" value="Genomic_DNA"/>
</dbReference>
<reference evidence="2" key="1">
    <citation type="submission" date="2017-01" db="EMBL/GenBank/DDBJ databases">
        <authorList>
            <person name="Wang Y."/>
            <person name="White M."/>
            <person name="Kvist S."/>
            <person name="Moncalvo J.-M."/>
        </authorList>
    </citation>
    <scope>NUCLEOTIDE SEQUENCE [LARGE SCALE GENOMIC DNA]</scope>
    <source>
        <strain evidence="2">COL-18-3</strain>
    </source>
</reference>
<keyword evidence="2" id="KW-1185">Reference proteome</keyword>
<protein>
    <submittedName>
        <fullName evidence="1">Uncharacterized protein</fullName>
    </submittedName>
</protein>
<dbReference type="Proteomes" id="UP000188320">
    <property type="component" value="Unassembled WGS sequence"/>
</dbReference>
<comment type="caution">
    <text evidence="1">The sequence shown here is derived from an EMBL/GenBank/DDBJ whole genome shotgun (WGS) entry which is preliminary data.</text>
</comment>
<name>A0A1R1PYZ9_ZANCU</name>
<gene>
    <name evidence="1" type="ORF">AX774_g225</name>
</gene>
<dbReference type="AlphaFoldDB" id="A0A1R1PYZ9"/>
<accession>A0A1R1PYZ9</accession>
<proteinExistence type="predicted"/>
<organism evidence="1 2">
    <name type="scientific">Zancudomyces culisetae</name>
    <name type="common">Gut fungus</name>
    <name type="synonym">Smittium culisetae</name>
    <dbReference type="NCBI Taxonomy" id="1213189"/>
    <lineage>
        <taxon>Eukaryota</taxon>
        <taxon>Fungi</taxon>
        <taxon>Fungi incertae sedis</taxon>
        <taxon>Zoopagomycota</taxon>
        <taxon>Kickxellomycotina</taxon>
        <taxon>Harpellomycetes</taxon>
        <taxon>Harpellales</taxon>
        <taxon>Legeriomycetaceae</taxon>
        <taxon>Zancudomyces</taxon>
    </lineage>
</organism>
<evidence type="ECO:0000313" key="2">
    <source>
        <dbReference type="Proteomes" id="UP000188320"/>
    </source>
</evidence>
<sequence>MRNSGENLHGKNSRDRERLAHISLAKLTTLSDRSSEIHSNGLLNSVLIVNFYKSLQSENEQASHFNDDQSTRDIAERDEYSAYSDHYNRVERVIAIPCSKDSDNIYVYELYGQPLENTANQFVPSSEHYMGSYDYDDSIYDDNIYNESELYASQEQSWFDSCIDDANTDSEY</sequence>